<dbReference type="InterPro" id="IPR016454">
    <property type="entry name" value="Cysteine_dSase"/>
</dbReference>
<dbReference type="EMBL" id="CP011307">
    <property type="protein sequence ID" value="ALP95310.1"/>
    <property type="molecule type" value="Genomic_DNA"/>
</dbReference>
<proteinExistence type="predicted"/>
<organism evidence="4 5">
    <name type="scientific">Intestinimonas butyriciproducens</name>
    <dbReference type="NCBI Taxonomy" id="1297617"/>
    <lineage>
        <taxon>Bacteria</taxon>
        <taxon>Bacillati</taxon>
        <taxon>Bacillota</taxon>
        <taxon>Clostridia</taxon>
        <taxon>Eubacteriales</taxon>
        <taxon>Intestinimonas</taxon>
    </lineage>
</organism>
<protein>
    <submittedName>
        <fullName evidence="4">Cysteine desulfurase</fullName>
        <ecNumber evidence="4">2.8.1.7</ecNumber>
    </submittedName>
</protein>
<dbReference type="InterPro" id="IPR000192">
    <property type="entry name" value="Aminotrans_V_dom"/>
</dbReference>
<gene>
    <name evidence="4" type="ORF">IB211_02919c</name>
</gene>
<dbReference type="InterPro" id="IPR015424">
    <property type="entry name" value="PyrdxlP-dep_Trfase"/>
</dbReference>
<dbReference type="PIRSF" id="PIRSF005572">
    <property type="entry name" value="NifS"/>
    <property type="match status" value="1"/>
</dbReference>
<keyword evidence="4" id="KW-0808">Transferase</keyword>
<dbReference type="GO" id="GO:0031071">
    <property type="term" value="F:cysteine desulfurase activity"/>
    <property type="evidence" value="ECO:0007669"/>
    <property type="project" value="UniProtKB-EC"/>
</dbReference>
<evidence type="ECO:0000313" key="5">
    <source>
        <dbReference type="Proteomes" id="UP000064844"/>
    </source>
</evidence>
<reference evidence="5" key="2">
    <citation type="submission" date="2015-04" db="EMBL/GenBank/DDBJ databases">
        <title>A butyrogenic pathway from the amino acid lysine in a human gut commensal.</title>
        <authorList>
            <person name="de Vos W.M."/>
            <person name="Bui N.T.P."/>
            <person name="Plugge C.M."/>
            <person name="Ritari J."/>
        </authorList>
    </citation>
    <scope>NUCLEOTIDE SEQUENCE [LARGE SCALE GENOMIC DNA]</scope>
    <source>
        <strain evidence="5">AF211</strain>
    </source>
</reference>
<dbReference type="Gene3D" id="1.10.260.50">
    <property type="match status" value="1"/>
</dbReference>
<dbReference type="Pfam" id="PF00266">
    <property type="entry name" value="Aminotran_5"/>
    <property type="match status" value="1"/>
</dbReference>
<evidence type="ECO:0000259" key="3">
    <source>
        <dbReference type="Pfam" id="PF00266"/>
    </source>
</evidence>
<dbReference type="STRING" id="1297617.IB211_02919c"/>
<dbReference type="PATRIC" id="fig|1297617.4.peg.3001"/>
<evidence type="ECO:0000256" key="2">
    <source>
        <dbReference type="ARBA" id="ARBA00022898"/>
    </source>
</evidence>
<dbReference type="eggNOG" id="COG1104">
    <property type="taxonomic scope" value="Bacteria"/>
</dbReference>
<dbReference type="Gene3D" id="3.90.1150.10">
    <property type="entry name" value="Aspartate Aminotransferase, domain 1"/>
    <property type="match status" value="1"/>
</dbReference>
<dbReference type="SUPFAM" id="SSF53383">
    <property type="entry name" value="PLP-dependent transferases"/>
    <property type="match status" value="1"/>
</dbReference>
<evidence type="ECO:0000313" key="4">
    <source>
        <dbReference type="EMBL" id="ALP95310.1"/>
    </source>
</evidence>
<feature type="domain" description="Aminotransferase class V" evidence="3">
    <location>
        <begin position="3"/>
        <end position="363"/>
    </location>
</feature>
<sequence length="378" mass="40327">MGIYLDNAATTRVCPEAAQAALEVMTEAFGNPSSGYAFGAQAAERLSADRAAVADALGCLSEELVFTSCGTEGDNWAIRGAVEYGRRKGKHIITTAIEHSAVLEPLRELEGQGYDVTYLRPDRSGHIDIAGLEAALRPDTVLVSMMLVNNELGTILPVREAAQAIRRAGSPALLHTDAVQGFLKVPFTPEELGADLLTISGHKVRAPKGIGALYIRKGIKLKPLLRGGGQESGLRPGTEPTAQVAALAAACRVWAEHREDYTNRMSDTKNYFLELLEAAIPDAVVVSRGDAPHICAVSLPGYPSEMLVRELSDRGICVSSGSACHRGKPSHVFAATGRPKRELMGTLRVSFCPDSTREEAKALTEALTEIKNTRIAAG</sequence>
<dbReference type="Gene3D" id="3.40.640.10">
    <property type="entry name" value="Type I PLP-dependent aspartate aminotransferase-like (Major domain)"/>
    <property type="match status" value="1"/>
</dbReference>
<comment type="cofactor">
    <cofactor evidence="1">
        <name>pyridoxal 5'-phosphate</name>
        <dbReference type="ChEBI" id="CHEBI:597326"/>
    </cofactor>
</comment>
<dbReference type="KEGG" id="ibu:IB211_02919c"/>
<dbReference type="InterPro" id="IPR015421">
    <property type="entry name" value="PyrdxlP-dep_Trfase_major"/>
</dbReference>
<keyword evidence="5" id="KW-1185">Reference proteome</keyword>
<accession>A0A0S2W7K7</accession>
<dbReference type="PANTHER" id="PTHR11601">
    <property type="entry name" value="CYSTEINE DESULFURYLASE FAMILY MEMBER"/>
    <property type="match status" value="1"/>
</dbReference>
<evidence type="ECO:0000256" key="1">
    <source>
        <dbReference type="ARBA" id="ARBA00001933"/>
    </source>
</evidence>
<name>A0A0S2W7K7_9FIRM</name>
<keyword evidence="2" id="KW-0663">Pyridoxal phosphate</keyword>
<dbReference type="Proteomes" id="UP000064844">
    <property type="component" value="Chromosome"/>
</dbReference>
<reference evidence="4 5" key="1">
    <citation type="journal article" date="2015" name="Nat. Commun.">
        <title>Production of butyrate from lysine and the Amadori product fructoselysine by a human gut commensal.</title>
        <authorList>
            <person name="Bui T.P."/>
            <person name="Ritari J."/>
            <person name="Boeren S."/>
            <person name="de Waard P."/>
            <person name="Plugge C.M."/>
            <person name="de Vos W.M."/>
        </authorList>
    </citation>
    <scope>NUCLEOTIDE SEQUENCE [LARGE SCALE GENOMIC DNA]</scope>
    <source>
        <strain evidence="4 5">AF211</strain>
    </source>
</reference>
<dbReference type="EC" id="2.8.1.7" evidence="4"/>
<dbReference type="AlphaFoldDB" id="A0A0S2W7K7"/>
<dbReference type="PANTHER" id="PTHR11601:SF50">
    <property type="entry name" value="CYSTEINE DESULFURASE ISCS 2-RELATED"/>
    <property type="match status" value="1"/>
</dbReference>
<dbReference type="InterPro" id="IPR015422">
    <property type="entry name" value="PyrdxlP-dep_Trfase_small"/>
</dbReference>
<dbReference type="RefSeq" id="WP_033118087.1">
    <property type="nucleotide sequence ID" value="NZ_CP011307.1"/>
</dbReference>